<dbReference type="PANTHER" id="PTHR36156:SF2">
    <property type="entry name" value="CUPIN TYPE-2 DOMAIN-CONTAINING PROTEIN"/>
    <property type="match status" value="1"/>
</dbReference>
<dbReference type="CDD" id="cd02231">
    <property type="entry name" value="cupin_BLL6423-like"/>
    <property type="match status" value="1"/>
</dbReference>
<dbReference type="AlphaFoldDB" id="A0A1W2A450"/>
<dbReference type="SUPFAM" id="SSF51182">
    <property type="entry name" value="RmlC-like cupins"/>
    <property type="match status" value="1"/>
</dbReference>
<dbReference type="Gene3D" id="2.60.120.10">
    <property type="entry name" value="Jelly Rolls"/>
    <property type="match status" value="1"/>
</dbReference>
<keyword evidence="3" id="KW-1185">Reference proteome</keyword>
<feature type="domain" description="Cupin type-2" evidence="1">
    <location>
        <begin position="112"/>
        <end position="176"/>
    </location>
</feature>
<dbReference type="InterPro" id="IPR013096">
    <property type="entry name" value="Cupin_2"/>
</dbReference>
<protein>
    <submittedName>
        <fullName evidence="2">Cupin domain-containing protein</fullName>
    </submittedName>
</protein>
<evidence type="ECO:0000313" key="2">
    <source>
        <dbReference type="EMBL" id="SMC55353.1"/>
    </source>
</evidence>
<dbReference type="OrthoDB" id="713485at2"/>
<dbReference type="Proteomes" id="UP000192708">
    <property type="component" value="Unassembled WGS sequence"/>
</dbReference>
<proteinExistence type="predicted"/>
<organism evidence="2 3">
    <name type="scientific">Polynucleobacter kasalickyi</name>
    <dbReference type="NCBI Taxonomy" id="1938817"/>
    <lineage>
        <taxon>Bacteria</taxon>
        <taxon>Pseudomonadati</taxon>
        <taxon>Pseudomonadota</taxon>
        <taxon>Betaproteobacteria</taxon>
        <taxon>Burkholderiales</taxon>
        <taxon>Burkholderiaceae</taxon>
        <taxon>Polynucleobacter</taxon>
    </lineage>
</organism>
<name>A0A1W2A450_9BURK</name>
<dbReference type="EMBL" id="FWXJ01000007">
    <property type="protein sequence ID" value="SMC55353.1"/>
    <property type="molecule type" value="Genomic_DNA"/>
</dbReference>
<evidence type="ECO:0000313" key="3">
    <source>
        <dbReference type="Proteomes" id="UP000192708"/>
    </source>
</evidence>
<dbReference type="RefSeq" id="WP_084283609.1">
    <property type="nucleotide sequence ID" value="NZ_FWXJ01000007.1"/>
</dbReference>
<gene>
    <name evidence="2" type="ORF">SAMN06296008_10793</name>
</gene>
<accession>A0A1W2A450</accession>
<dbReference type="InterPro" id="IPR014710">
    <property type="entry name" value="RmlC-like_jellyroll"/>
</dbReference>
<dbReference type="PANTHER" id="PTHR36156">
    <property type="entry name" value="SLR2101 PROTEIN"/>
    <property type="match status" value="1"/>
</dbReference>
<dbReference type="InterPro" id="IPR047142">
    <property type="entry name" value="OryJ/VirC-like"/>
</dbReference>
<dbReference type="InterPro" id="IPR011051">
    <property type="entry name" value="RmlC_Cupin_sf"/>
</dbReference>
<reference evidence="2 3" key="1">
    <citation type="submission" date="2017-04" db="EMBL/GenBank/DDBJ databases">
        <authorList>
            <person name="Afonso C.L."/>
            <person name="Miller P.J."/>
            <person name="Scott M.A."/>
            <person name="Spackman E."/>
            <person name="Goraichik I."/>
            <person name="Dimitrov K.M."/>
            <person name="Suarez D.L."/>
            <person name="Swayne D.E."/>
        </authorList>
    </citation>
    <scope>NUCLEOTIDE SEQUENCE [LARGE SCALE GENOMIC DNA]</scope>
    <source>
        <strain evidence="2 3">VK13</strain>
    </source>
</reference>
<dbReference type="Pfam" id="PF07883">
    <property type="entry name" value="Cupin_2"/>
    <property type="match status" value="1"/>
</dbReference>
<sequence length="190" mass="21040">MEQPKGYVRRIVTGHDEQGNSIVTEDGPAPSVHTNPKRVGYYLTNLWLTHEMPVKVDNGADPTLSPLQLEPPKNGSVVRIIEFGPEGEWTKQLDNAGAKEAFGALGTNKASTYKEGGHPLMHRTESVDYALVLEGEIHLVLDKEERLMQQGDFLVERGTSHAWANRSGKPCKMLFVLIDGTFDAEIAKNF</sequence>
<evidence type="ECO:0000259" key="1">
    <source>
        <dbReference type="Pfam" id="PF07883"/>
    </source>
</evidence>
<dbReference type="STRING" id="1938817.SAMN06296008_10793"/>